<dbReference type="AlphaFoldDB" id="A0A9D2N779"/>
<dbReference type="PANTHER" id="PTHR33164">
    <property type="entry name" value="TRANSCRIPTIONAL REGULATOR, MARR FAMILY"/>
    <property type="match status" value="1"/>
</dbReference>
<keyword evidence="1" id="KW-0805">Transcription regulation</keyword>
<comment type="caution">
    <text evidence="5">The sequence shown here is derived from an EMBL/GenBank/DDBJ whole genome shotgun (WGS) entry which is preliminary data.</text>
</comment>
<dbReference type="GO" id="GO:0003700">
    <property type="term" value="F:DNA-binding transcription factor activity"/>
    <property type="evidence" value="ECO:0007669"/>
    <property type="project" value="InterPro"/>
</dbReference>
<dbReference type="GO" id="GO:0006950">
    <property type="term" value="P:response to stress"/>
    <property type="evidence" value="ECO:0007669"/>
    <property type="project" value="TreeGrafter"/>
</dbReference>
<accession>A0A9D2N779</accession>
<evidence type="ECO:0000313" key="5">
    <source>
        <dbReference type="EMBL" id="HJC14348.1"/>
    </source>
</evidence>
<dbReference type="SUPFAM" id="SSF46785">
    <property type="entry name" value="Winged helix' DNA-binding domain"/>
    <property type="match status" value="1"/>
</dbReference>
<dbReference type="InterPro" id="IPR039422">
    <property type="entry name" value="MarR/SlyA-like"/>
</dbReference>
<sequence length="154" mass="17786">MMDKDNRDPLATFNQLYKEMDEIYHQYARGHGISDTALWLLYSLYLSDVPYTQREICSEWHYPPQTLNSALKTLERQELISLEPAPGNQKNKQVVLTEKGKSVVRQIISPLVSAERQSFHQLEEGEKEVLLSLTRKYVEVLRSNVQKICNSSAS</sequence>
<evidence type="ECO:0000256" key="1">
    <source>
        <dbReference type="ARBA" id="ARBA00023015"/>
    </source>
</evidence>
<dbReference type="Pfam" id="PF12802">
    <property type="entry name" value="MarR_2"/>
    <property type="match status" value="1"/>
</dbReference>
<dbReference type="InterPro" id="IPR023187">
    <property type="entry name" value="Tscrpt_reg_MarR-type_CS"/>
</dbReference>
<dbReference type="InterPro" id="IPR036390">
    <property type="entry name" value="WH_DNA-bd_sf"/>
</dbReference>
<reference evidence="5" key="2">
    <citation type="submission" date="2021-04" db="EMBL/GenBank/DDBJ databases">
        <authorList>
            <person name="Gilroy R."/>
        </authorList>
    </citation>
    <scope>NUCLEOTIDE SEQUENCE</scope>
    <source>
        <strain evidence="5">CHK185-5351</strain>
    </source>
</reference>
<organism evidence="5 6">
    <name type="scientific">Candidatus Fusicatenibacter intestinigallinarum</name>
    <dbReference type="NCBI Taxonomy" id="2838598"/>
    <lineage>
        <taxon>Bacteria</taxon>
        <taxon>Bacillati</taxon>
        <taxon>Bacillota</taxon>
        <taxon>Clostridia</taxon>
        <taxon>Lachnospirales</taxon>
        <taxon>Lachnospiraceae</taxon>
        <taxon>Fusicatenibacter</taxon>
    </lineage>
</organism>
<dbReference type="PROSITE" id="PS01117">
    <property type="entry name" value="HTH_MARR_1"/>
    <property type="match status" value="1"/>
</dbReference>
<evidence type="ECO:0000259" key="4">
    <source>
        <dbReference type="PROSITE" id="PS50995"/>
    </source>
</evidence>
<keyword evidence="3" id="KW-0804">Transcription</keyword>
<dbReference type="Gene3D" id="1.10.10.10">
    <property type="entry name" value="Winged helix-like DNA-binding domain superfamily/Winged helix DNA-binding domain"/>
    <property type="match status" value="1"/>
</dbReference>
<feature type="domain" description="HTH marR-type" evidence="4">
    <location>
        <begin position="6"/>
        <end position="139"/>
    </location>
</feature>
<reference evidence="5" key="1">
    <citation type="journal article" date="2021" name="PeerJ">
        <title>Extensive microbial diversity within the chicken gut microbiome revealed by metagenomics and culture.</title>
        <authorList>
            <person name="Gilroy R."/>
            <person name="Ravi A."/>
            <person name="Getino M."/>
            <person name="Pursley I."/>
            <person name="Horton D.L."/>
            <person name="Alikhan N.F."/>
            <person name="Baker D."/>
            <person name="Gharbi K."/>
            <person name="Hall N."/>
            <person name="Watson M."/>
            <person name="Adriaenssens E.M."/>
            <person name="Foster-Nyarko E."/>
            <person name="Jarju S."/>
            <person name="Secka A."/>
            <person name="Antonio M."/>
            <person name="Oren A."/>
            <person name="Chaudhuri R.R."/>
            <person name="La Ragione R."/>
            <person name="Hildebrand F."/>
            <person name="Pallen M.J."/>
        </authorList>
    </citation>
    <scope>NUCLEOTIDE SEQUENCE</scope>
    <source>
        <strain evidence="5">CHK185-5351</strain>
    </source>
</reference>
<dbReference type="InterPro" id="IPR000835">
    <property type="entry name" value="HTH_MarR-typ"/>
</dbReference>
<dbReference type="EMBL" id="DWWU01000004">
    <property type="protein sequence ID" value="HJC14348.1"/>
    <property type="molecule type" value="Genomic_DNA"/>
</dbReference>
<proteinExistence type="predicted"/>
<dbReference type="PANTHER" id="PTHR33164:SF43">
    <property type="entry name" value="HTH-TYPE TRANSCRIPTIONAL REPRESSOR YETL"/>
    <property type="match status" value="1"/>
</dbReference>
<evidence type="ECO:0000256" key="3">
    <source>
        <dbReference type="ARBA" id="ARBA00023163"/>
    </source>
</evidence>
<dbReference type="SMART" id="SM00347">
    <property type="entry name" value="HTH_MARR"/>
    <property type="match status" value="1"/>
</dbReference>
<dbReference type="Proteomes" id="UP000823849">
    <property type="component" value="Unassembled WGS sequence"/>
</dbReference>
<name>A0A9D2N779_9FIRM</name>
<gene>
    <name evidence="5" type="ORF">H9705_00780</name>
</gene>
<evidence type="ECO:0000313" key="6">
    <source>
        <dbReference type="Proteomes" id="UP000823849"/>
    </source>
</evidence>
<dbReference type="GO" id="GO:0003677">
    <property type="term" value="F:DNA binding"/>
    <property type="evidence" value="ECO:0007669"/>
    <property type="project" value="UniProtKB-KW"/>
</dbReference>
<keyword evidence="2" id="KW-0238">DNA-binding</keyword>
<dbReference type="InterPro" id="IPR036388">
    <property type="entry name" value="WH-like_DNA-bd_sf"/>
</dbReference>
<evidence type="ECO:0000256" key="2">
    <source>
        <dbReference type="ARBA" id="ARBA00023125"/>
    </source>
</evidence>
<protein>
    <submittedName>
        <fullName evidence="5">MarR family transcriptional regulator</fullName>
    </submittedName>
</protein>
<dbReference type="PROSITE" id="PS50995">
    <property type="entry name" value="HTH_MARR_2"/>
    <property type="match status" value="1"/>
</dbReference>